<dbReference type="VEuPathDB" id="VectorBase:GPAI011686"/>
<proteinExistence type="predicted"/>
<evidence type="ECO:0000313" key="1">
    <source>
        <dbReference type="EnsemblMetazoa" id="GPAI011686-PA"/>
    </source>
</evidence>
<reference evidence="1" key="2">
    <citation type="submission" date="2020-05" db="UniProtKB">
        <authorList>
            <consortium name="EnsemblMetazoa"/>
        </authorList>
    </citation>
    <scope>IDENTIFICATION</scope>
    <source>
        <strain evidence="1">IAEA</strain>
    </source>
</reference>
<dbReference type="EnsemblMetazoa" id="GPAI011686-RA">
    <property type="protein sequence ID" value="GPAI011686-PA"/>
    <property type="gene ID" value="GPAI011686"/>
</dbReference>
<keyword evidence="2" id="KW-1185">Reference proteome</keyword>
<accession>A0A1A9ZDV5</accession>
<protein>
    <submittedName>
        <fullName evidence="1">Uncharacterized protein</fullName>
    </submittedName>
</protein>
<organism evidence="1 2">
    <name type="scientific">Glossina pallidipes</name>
    <name type="common">Tsetse fly</name>
    <dbReference type="NCBI Taxonomy" id="7398"/>
    <lineage>
        <taxon>Eukaryota</taxon>
        <taxon>Metazoa</taxon>
        <taxon>Ecdysozoa</taxon>
        <taxon>Arthropoda</taxon>
        <taxon>Hexapoda</taxon>
        <taxon>Insecta</taxon>
        <taxon>Pterygota</taxon>
        <taxon>Neoptera</taxon>
        <taxon>Endopterygota</taxon>
        <taxon>Diptera</taxon>
        <taxon>Brachycera</taxon>
        <taxon>Muscomorpha</taxon>
        <taxon>Hippoboscoidea</taxon>
        <taxon>Glossinidae</taxon>
        <taxon>Glossina</taxon>
    </lineage>
</organism>
<evidence type="ECO:0000313" key="2">
    <source>
        <dbReference type="Proteomes" id="UP000092445"/>
    </source>
</evidence>
<name>A0A1A9ZDV5_GLOPL</name>
<sequence length="176" mass="19541">MHNATTSTAASLSSLGAPSFLNDWHRGGDSTIRVAAITPASPPRKYKEFSLSDAAAQGDQHNVLPQINIKQQPPTVDNNNNNRIQYDTNEEYKERQRVRWEYANDVLIVVAAKKISQIKQIAARCQTLRGHAKTKVFHPGKILLSVVMSAAWVWTNAPNINLMLVIFAQSPTTQHA</sequence>
<reference evidence="2" key="1">
    <citation type="submission" date="2014-03" db="EMBL/GenBank/DDBJ databases">
        <authorList>
            <person name="Aksoy S."/>
            <person name="Warren W."/>
            <person name="Wilson R.K."/>
        </authorList>
    </citation>
    <scope>NUCLEOTIDE SEQUENCE [LARGE SCALE GENOMIC DNA]</scope>
    <source>
        <strain evidence="2">IAEA</strain>
    </source>
</reference>
<dbReference type="Proteomes" id="UP000092445">
    <property type="component" value="Unassembled WGS sequence"/>
</dbReference>
<dbReference type="AlphaFoldDB" id="A0A1A9ZDV5"/>